<protein>
    <submittedName>
        <fullName evidence="3">Uncharacterized protein</fullName>
    </submittedName>
</protein>
<evidence type="ECO:0000313" key="3">
    <source>
        <dbReference type="EMBL" id="KAE9986546.1"/>
    </source>
</evidence>
<evidence type="ECO:0000256" key="1">
    <source>
        <dbReference type="SAM" id="Coils"/>
    </source>
</evidence>
<proteinExistence type="predicted"/>
<comment type="caution">
    <text evidence="3">The sequence shown here is derived from an EMBL/GenBank/DDBJ whole genome shotgun (WGS) entry which is preliminary data.</text>
</comment>
<dbReference type="Proteomes" id="UP000447873">
    <property type="component" value="Unassembled WGS sequence"/>
</dbReference>
<dbReference type="EMBL" id="WNWS01000029">
    <property type="protein sequence ID" value="KAE9986546.1"/>
    <property type="molecule type" value="Genomic_DNA"/>
</dbReference>
<dbReference type="AlphaFoldDB" id="A0A8H3ZBR2"/>
<keyword evidence="1" id="KW-0175">Coiled coil</keyword>
<reference evidence="3 4" key="1">
    <citation type="submission" date="2018-12" db="EMBL/GenBank/DDBJ databases">
        <title>Venturia inaequalis Genome Resource.</title>
        <authorList>
            <person name="Lichtner F.J."/>
        </authorList>
    </citation>
    <scope>NUCLEOTIDE SEQUENCE [LARGE SCALE GENOMIC DNA]</scope>
    <source>
        <strain evidence="3 4">120213</strain>
    </source>
</reference>
<feature type="region of interest" description="Disordered" evidence="2">
    <location>
        <begin position="23"/>
        <end position="46"/>
    </location>
</feature>
<feature type="coiled-coil region" evidence="1">
    <location>
        <begin position="77"/>
        <end position="104"/>
    </location>
</feature>
<gene>
    <name evidence="3" type="ORF">EG328_005433</name>
</gene>
<evidence type="ECO:0000313" key="4">
    <source>
        <dbReference type="Proteomes" id="UP000447873"/>
    </source>
</evidence>
<name>A0A8H3ZBR2_VENIN</name>
<accession>A0A8H3ZBR2</accession>
<sequence>MRKRKYLVDYDNDFFVHPSTIDTSTQTAVPKPSISTGTQTPPSRSFQEFQDLRERNPELIRRFNFQVIQTRSANYKKKEYASKNDFLKANNEHLEDIVQALKTQAKASRPTPPTMISTGVQTATTAATAPSLPIAPMVSMGTQTTAPAVAEPSLPTAPALTEPSLPTAPTMDRCPAATMVDMGVQTTTAPLPRCCNGHRRPNHDSTRWTKKAKAEAEAAAAQAAEGAANGGTKAIEEDTSMGAIKDLYL</sequence>
<evidence type="ECO:0000256" key="2">
    <source>
        <dbReference type="SAM" id="MobiDB-lite"/>
    </source>
</evidence>
<organism evidence="3 4">
    <name type="scientific">Venturia inaequalis</name>
    <name type="common">Apple scab fungus</name>
    <dbReference type="NCBI Taxonomy" id="5025"/>
    <lineage>
        <taxon>Eukaryota</taxon>
        <taxon>Fungi</taxon>
        <taxon>Dikarya</taxon>
        <taxon>Ascomycota</taxon>
        <taxon>Pezizomycotina</taxon>
        <taxon>Dothideomycetes</taxon>
        <taxon>Pleosporomycetidae</taxon>
        <taxon>Venturiales</taxon>
        <taxon>Venturiaceae</taxon>
        <taxon>Venturia</taxon>
    </lineage>
</organism>